<comment type="caution">
    <text evidence="1">The sequence shown here is derived from an EMBL/GenBank/DDBJ whole genome shotgun (WGS) entry which is preliminary data.</text>
</comment>
<accession>A0ABD3U7Q1</accession>
<keyword evidence="2" id="KW-1185">Reference proteome</keyword>
<organism evidence="1 2">
    <name type="scientific">Penstemon smallii</name>
    <dbReference type="NCBI Taxonomy" id="265156"/>
    <lineage>
        <taxon>Eukaryota</taxon>
        <taxon>Viridiplantae</taxon>
        <taxon>Streptophyta</taxon>
        <taxon>Embryophyta</taxon>
        <taxon>Tracheophyta</taxon>
        <taxon>Spermatophyta</taxon>
        <taxon>Magnoliopsida</taxon>
        <taxon>eudicotyledons</taxon>
        <taxon>Gunneridae</taxon>
        <taxon>Pentapetalae</taxon>
        <taxon>asterids</taxon>
        <taxon>lamiids</taxon>
        <taxon>Lamiales</taxon>
        <taxon>Plantaginaceae</taxon>
        <taxon>Cheloneae</taxon>
        <taxon>Penstemon</taxon>
    </lineage>
</organism>
<reference evidence="1 2" key="1">
    <citation type="submission" date="2024-12" db="EMBL/GenBank/DDBJ databases">
        <title>The unique morphological basis and parallel evolutionary history of personate flowers in Penstemon.</title>
        <authorList>
            <person name="Depatie T.H."/>
            <person name="Wessinger C.A."/>
        </authorList>
    </citation>
    <scope>NUCLEOTIDE SEQUENCE [LARGE SCALE GENOMIC DNA]</scope>
    <source>
        <strain evidence="1">WTNN_2</strain>
        <tissue evidence="1">Leaf</tissue>
    </source>
</reference>
<evidence type="ECO:0000313" key="2">
    <source>
        <dbReference type="Proteomes" id="UP001634393"/>
    </source>
</evidence>
<proteinExistence type="predicted"/>
<dbReference type="AlphaFoldDB" id="A0ABD3U7Q1"/>
<name>A0ABD3U7Q1_9LAMI</name>
<evidence type="ECO:0000313" key="1">
    <source>
        <dbReference type="EMBL" id="KAL3845494.1"/>
    </source>
</evidence>
<sequence length="80" mass="9142">MPTFRPGCHAKIRVGISHARPISSKKWWGGDFTESEAFFYCVFSFYYLPTFELVFTGEPGLEIFLVKGIVPTSNTKRAFK</sequence>
<protein>
    <submittedName>
        <fullName evidence="1">Uncharacterized protein</fullName>
    </submittedName>
</protein>
<dbReference type="Proteomes" id="UP001634393">
    <property type="component" value="Unassembled WGS sequence"/>
</dbReference>
<gene>
    <name evidence="1" type="ORF">ACJIZ3_002897</name>
</gene>
<dbReference type="EMBL" id="JBJXBP010000002">
    <property type="protein sequence ID" value="KAL3845494.1"/>
    <property type="molecule type" value="Genomic_DNA"/>
</dbReference>